<feature type="domain" description="Phospholipase/carboxylesterase/thioesterase" evidence="3">
    <location>
        <begin position="14"/>
        <end position="219"/>
    </location>
</feature>
<dbReference type="InterPro" id="IPR029058">
    <property type="entry name" value="AB_hydrolase_fold"/>
</dbReference>
<dbReference type="RefSeq" id="WP_104514984.1">
    <property type="nucleotide sequence ID" value="NZ_MQVW01000002.1"/>
</dbReference>
<protein>
    <submittedName>
        <fullName evidence="4">Phospholipase/carboxylesterase</fullName>
    </submittedName>
</protein>
<organism evidence="4 5">
    <name type="scientific">Nonlabens xylanidelens</name>
    <dbReference type="NCBI Taxonomy" id="191564"/>
    <lineage>
        <taxon>Bacteria</taxon>
        <taxon>Pseudomonadati</taxon>
        <taxon>Bacteroidota</taxon>
        <taxon>Flavobacteriia</taxon>
        <taxon>Flavobacteriales</taxon>
        <taxon>Flavobacteriaceae</taxon>
        <taxon>Nonlabens</taxon>
    </lineage>
</organism>
<dbReference type="Gene3D" id="3.40.50.1820">
    <property type="entry name" value="alpha/beta hydrolase"/>
    <property type="match status" value="1"/>
</dbReference>
<gene>
    <name evidence="4" type="ORF">LY01_01277</name>
</gene>
<dbReference type="Pfam" id="PF02230">
    <property type="entry name" value="Abhydrolase_2"/>
    <property type="match status" value="1"/>
</dbReference>
<dbReference type="OrthoDB" id="9795555at2"/>
<evidence type="ECO:0000256" key="2">
    <source>
        <dbReference type="ARBA" id="ARBA00022801"/>
    </source>
</evidence>
<reference evidence="4 5" key="1">
    <citation type="submission" date="2018-02" db="EMBL/GenBank/DDBJ databases">
        <title>Genomic Encyclopedia of Archaeal and Bacterial Type Strains, Phase II (KMG-II): from individual species to whole genera.</title>
        <authorList>
            <person name="Goeker M."/>
        </authorList>
    </citation>
    <scope>NUCLEOTIDE SEQUENCE [LARGE SCALE GENOMIC DNA]</scope>
    <source>
        <strain evidence="4 5">DSM 16809</strain>
    </source>
</reference>
<dbReference type="PANTHER" id="PTHR10655:SF17">
    <property type="entry name" value="LYSOPHOSPHOLIPASE-LIKE PROTEIN 1"/>
    <property type="match status" value="1"/>
</dbReference>
<dbReference type="EMBL" id="PTJE01000002">
    <property type="protein sequence ID" value="PPK95684.1"/>
    <property type="molecule type" value="Genomic_DNA"/>
</dbReference>
<accession>A0A2S6IN65</accession>
<name>A0A2S6IN65_9FLAO</name>
<dbReference type="InterPro" id="IPR003140">
    <property type="entry name" value="PLipase/COase/thioEstase"/>
</dbReference>
<sequence length="224" mass="25169">MNTSLTLQHITRPARKENAPLLLLLHGYGSNEEDLFSFAPEISEDIFIVSARAPYDMQPQGAAWYAINFDAAGGKFSDNDQARESMMKINTFLEELKTTYSIDPNNMNVLGFSQGAILSYGLSLSQPGLFRNVVAMSGYINEDIIAGRDGLGVRFRESEIKTNYFISHGTVDQVVPYEWAKKAPLLMEEIGAGYVFKDYPIGHGVSRDNFYDMKEWLETRVLKS</sequence>
<comment type="caution">
    <text evidence="4">The sequence shown here is derived from an EMBL/GenBank/DDBJ whole genome shotgun (WGS) entry which is preliminary data.</text>
</comment>
<evidence type="ECO:0000259" key="3">
    <source>
        <dbReference type="Pfam" id="PF02230"/>
    </source>
</evidence>
<evidence type="ECO:0000313" key="4">
    <source>
        <dbReference type="EMBL" id="PPK95684.1"/>
    </source>
</evidence>
<keyword evidence="2" id="KW-0378">Hydrolase</keyword>
<dbReference type="InterPro" id="IPR050565">
    <property type="entry name" value="LYPA1-2/EST-like"/>
</dbReference>
<evidence type="ECO:0000256" key="1">
    <source>
        <dbReference type="ARBA" id="ARBA00006499"/>
    </source>
</evidence>
<dbReference type="AlphaFoldDB" id="A0A2S6IN65"/>
<keyword evidence="5" id="KW-1185">Reference proteome</keyword>
<evidence type="ECO:0000313" key="5">
    <source>
        <dbReference type="Proteomes" id="UP000239002"/>
    </source>
</evidence>
<dbReference type="PANTHER" id="PTHR10655">
    <property type="entry name" value="LYSOPHOSPHOLIPASE-RELATED"/>
    <property type="match status" value="1"/>
</dbReference>
<dbReference type="Proteomes" id="UP000239002">
    <property type="component" value="Unassembled WGS sequence"/>
</dbReference>
<proteinExistence type="inferred from homology"/>
<comment type="similarity">
    <text evidence="1">Belongs to the AB hydrolase superfamily. AB hydrolase 2 family.</text>
</comment>
<dbReference type="GO" id="GO:0016787">
    <property type="term" value="F:hydrolase activity"/>
    <property type="evidence" value="ECO:0007669"/>
    <property type="project" value="UniProtKB-KW"/>
</dbReference>
<dbReference type="SUPFAM" id="SSF53474">
    <property type="entry name" value="alpha/beta-Hydrolases"/>
    <property type="match status" value="1"/>
</dbReference>